<evidence type="ECO:0000256" key="3">
    <source>
        <dbReference type="ARBA" id="ARBA00022927"/>
    </source>
</evidence>
<dbReference type="InParanoid" id="A0A1Y1Z713"/>
<dbReference type="PROSITE" id="PS51796">
    <property type="entry name" value="MSS4"/>
    <property type="match status" value="1"/>
</dbReference>
<dbReference type="GO" id="GO:0015031">
    <property type="term" value="P:protein transport"/>
    <property type="evidence" value="ECO:0007669"/>
    <property type="project" value="UniProtKB-KW"/>
</dbReference>
<keyword evidence="1" id="KW-0813">Transport</keyword>
<evidence type="ECO:0000313" key="5">
    <source>
        <dbReference type="Proteomes" id="UP000193498"/>
    </source>
</evidence>
<dbReference type="GO" id="GO:0016020">
    <property type="term" value="C:membrane"/>
    <property type="evidence" value="ECO:0007669"/>
    <property type="project" value="TreeGrafter"/>
</dbReference>
<dbReference type="OrthoDB" id="30840at2759"/>
<name>A0A1Y1Z713_9FUNG</name>
<dbReference type="InterPro" id="IPR011323">
    <property type="entry name" value="Mss4/transl-control_tumour"/>
</dbReference>
<dbReference type="PANTHER" id="PTHR13276">
    <property type="entry name" value="GUANINE NUCLEOTIDE EXCHANGE FACTOR MSS4"/>
    <property type="match status" value="1"/>
</dbReference>
<keyword evidence="2" id="KW-0344">Guanine-nucleotide releasing factor</keyword>
<dbReference type="Pfam" id="PF04421">
    <property type="entry name" value="Mss4"/>
    <property type="match status" value="1"/>
</dbReference>
<dbReference type="AlphaFoldDB" id="A0A1Y1Z713"/>
<proteinExistence type="predicted"/>
<dbReference type="GO" id="GO:0005829">
    <property type="term" value="C:cytosol"/>
    <property type="evidence" value="ECO:0007669"/>
    <property type="project" value="TreeGrafter"/>
</dbReference>
<dbReference type="GO" id="GO:0005085">
    <property type="term" value="F:guanyl-nucleotide exchange factor activity"/>
    <property type="evidence" value="ECO:0007669"/>
    <property type="project" value="UniProtKB-KW"/>
</dbReference>
<dbReference type="GO" id="GO:0008270">
    <property type="term" value="F:zinc ion binding"/>
    <property type="evidence" value="ECO:0007669"/>
    <property type="project" value="TreeGrafter"/>
</dbReference>
<protein>
    <submittedName>
        <fullName evidence="4">Mss4-like protein</fullName>
    </submittedName>
</protein>
<dbReference type="InterPro" id="IPR011057">
    <property type="entry name" value="Mss4-like_sf"/>
</dbReference>
<evidence type="ECO:0000313" key="4">
    <source>
        <dbReference type="EMBL" id="ORY06062.1"/>
    </source>
</evidence>
<evidence type="ECO:0000256" key="2">
    <source>
        <dbReference type="ARBA" id="ARBA00022658"/>
    </source>
</evidence>
<dbReference type="InterPro" id="IPR007515">
    <property type="entry name" value="Mss4"/>
</dbReference>
<dbReference type="STRING" id="1314790.A0A1Y1Z713"/>
<accession>A0A1Y1Z713</accession>
<dbReference type="PANTHER" id="PTHR13276:SF0">
    <property type="entry name" value="GUANINE NUCLEOTIDE EXCHANGE FACTOR MSS4"/>
    <property type="match status" value="1"/>
</dbReference>
<evidence type="ECO:0000256" key="1">
    <source>
        <dbReference type="ARBA" id="ARBA00022448"/>
    </source>
</evidence>
<reference evidence="4 5" key="1">
    <citation type="submission" date="2016-07" db="EMBL/GenBank/DDBJ databases">
        <title>Pervasive Adenine N6-methylation of Active Genes in Fungi.</title>
        <authorList>
            <consortium name="DOE Joint Genome Institute"/>
            <person name="Mondo S.J."/>
            <person name="Dannebaum R.O."/>
            <person name="Kuo R.C."/>
            <person name="Labutti K."/>
            <person name="Haridas S."/>
            <person name="Kuo A."/>
            <person name="Salamov A."/>
            <person name="Ahrendt S.R."/>
            <person name="Lipzen A."/>
            <person name="Sullivan W."/>
            <person name="Andreopoulos W.B."/>
            <person name="Clum A."/>
            <person name="Lindquist E."/>
            <person name="Daum C."/>
            <person name="Ramamoorthy G.K."/>
            <person name="Gryganskyi A."/>
            <person name="Culley D."/>
            <person name="Magnuson J.K."/>
            <person name="James T.Y."/>
            <person name="O'Malley M.A."/>
            <person name="Stajich J.E."/>
            <person name="Spatafora J.W."/>
            <person name="Visel A."/>
            <person name="Grigoriev I.V."/>
        </authorList>
    </citation>
    <scope>NUCLEOTIDE SEQUENCE [LARGE SCALE GENOMIC DNA]</scope>
    <source>
        <strain evidence="4 5">CBS 931.73</strain>
    </source>
</reference>
<organism evidence="4 5">
    <name type="scientific">Basidiobolus meristosporus CBS 931.73</name>
    <dbReference type="NCBI Taxonomy" id="1314790"/>
    <lineage>
        <taxon>Eukaryota</taxon>
        <taxon>Fungi</taxon>
        <taxon>Fungi incertae sedis</taxon>
        <taxon>Zoopagomycota</taxon>
        <taxon>Entomophthoromycotina</taxon>
        <taxon>Basidiobolomycetes</taxon>
        <taxon>Basidiobolales</taxon>
        <taxon>Basidiobolaceae</taxon>
        <taxon>Basidiobolus</taxon>
    </lineage>
</organism>
<dbReference type="Proteomes" id="UP000193498">
    <property type="component" value="Unassembled WGS sequence"/>
</dbReference>
<dbReference type="GO" id="GO:0006892">
    <property type="term" value="P:post-Golgi vesicle-mediated transport"/>
    <property type="evidence" value="ECO:0007669"/>
    <property type="project" value="TreeGrafter"/>
</dbReference>
<dbReference type="SUPFAM" id="SSF51316">
    <property type="entry name" value="Mss4-like"/>
    <property type="match status" value="1"/>
</dbReference>
<gene>
    <name evidence="4" type="ORF">K493DRAFT_252173</name>
</gene>
<keyword evidence="3" id="KW-0653">Protein transport</keyword>
<keyword evidence="5" id="KW-1185">Reference proteome</keyword>
<dbReference type="GO" id="GO:0007264">
    <property type="term" value="P:small GTPase-mediated signal transduction"/>
    <property type="evidence" value="ECO:0007669"/>
    <property type="project" value="InterPro"/>
</dbReference>
<dbReference type="Gene3D" id="2.170.150.10">
    <property type="entry name" value="Metal Binding Protein, Guanine Nucleotide Exchange Factor, Chain A"/>
    <property type="match status" value="1"/>
</dbReference>
<sequence>MSRKNPGVPLSEVANPASLVTEDGHNAYDLYCPLADCRCLILRKGVGKLVDMESELPQLPELPRLLNSPEESKEAPVEYKNKFWALSDMMSFENVGFSKTLSDTGVKYLICADCDVGPIGYHKTTQQQKDYRLVVDRVCYREQ</sequence>
<dbReference type="FunFam" id="2.170.150.10:FF:000005">
    <property type="entry name" value="Guanine nucleotide exchange factor MSS4"/>
    <property type="match status" value="1"/>
</dbReference>
<comment type="caution">
    <text evidence="4">The sequence shown here is derived from an EMBL/GenBank/DDBJ whole genome shotgun (WGS) entry which is preliminary data.</text>
</comment>
<dbReference type="EMBL" id="MCFE01000019">
    <property type="protein sequence ID" value="ORY06062.1"/>
    <property type="molecule type" value="Genomic_DNA"/>
</dbReference>